<accession>A0ABR1R1C9</accession>
<dbReference type="EMBL" id="JAQQWI010000024">
    <property type="protein sequence ID" value="KAK7994468.1"/>
    <property type="molecule type" value="Genomic_DNA"/>
</dbReference>
<name>A0ABR1R1C9_9PEZI</name>
<keyword evidence="2" id="KW-1185">Reference proteome</keyword>
<organism evidence="1 2">
    <name type="scientific">Apiospora marii</name>
    <dbReference type="NCBI Taxonomy" id="335849"/>
    <lineage>
        <taxon>Eukaryota</taxon>
        <taxon>Fungi</taxon>
        <taxon>Dikarya</taxon>
        <taxon>Ascomycota</taxon>
        <taxon>Pezizomycotina</taxon>
        <taxon>Sordariomycetes</taxon>
        <taxon>Xylariomycetidae</taxon>
        <taxon>Amphisphaeriales</taxon>
        <taxon>Apiosporaceae</taxon>
        <taxon>Apiospora</taxon>
    </lineage>
</organism>
<protein>
    <submittedName>
        <fullName evidence="1">Uncharacterized protein</fullName>
    </submittedName>
</protein>
<gene>
    <name evidence="1" type="ORF">PG991_016056</name>
</gene>
<proteinExistence type="predicted"/>
<evidence type="ECO:0000313" key="2">
    <source>
        <dbReference type="Proteomes" id="UP001396898"/>
    </source>
</evidence>
<dbReference type="Proteomes" id="UP001396898">
    <property type="component" value="Unassembled WGS sequence"/>
</dbReference>
<reference evidence="1 2" key="1">
    <citation type="submission" date="2023-01" db="EMBL/GenBank/DDBJ databases">
        <title>Analysis of 21 Apiospora genomes using comparative genomics revels a genus with tremendous synthesis potential of carbohydrate active enzymes and secondary metabolites.</title>
        <authorList>
            <person name="Sorensen T."/>
        </authorList>
    </citation>
    <scope>NUCLEOTIDE SEQUENCE [LARGE SCALE GENOMIC DNA]</scope>
    <source>
        <strain evidence="1 2">CBS 20057</strain>
    </source>
</reference>
<sequence length="197" mass="20393">MPIEFLVGPGVGPPDLVVHRGPHVLAPVVGAVVPRGRAVGLLVARLMGPADEGRDAAAALGLEVAVVVFQVAARAGRDVPRLGRVRRIQTGGARQLGEPVERRVQVFRLGGDGSTSSAEVGHRVAAVGVAVTVRHIWCLVAAPADGSLGLLAERAVAITVTINTHGSKDRRCSAFITFADQIVSATWPKGAIVSFVT</sequence>
<comment type="caution">
    <text evidence="1">The sequence shown here is derived from an EMBL/GenBank/DDBJ whole genome shotgun (WGS) entry which is preliminary data.</text>
</comment>
<evidence type="ECO:0000313" key="1">
    <source>
        <dbReference type="EMBL" id="KAK7994468.1"/>
    </source>
</evidence>